<feature type="compositionally biased region" description="Basic residues" evidence="1">
    <location>
        <begin position="301"/>
        <end position="310"/>
    </location>
</feature>
<gene>
    <name evidence="2" type="ORF">S01H4_07148</name>
</gene>
<dbReference type="AlphaFoldDB" id="X0YSS7"/>
<reference evidence="2" key="1">
    <citation type="journal article" date="2014" name="Front. Microbiol.">
        <title>High frequency of phylogenetically diverse reductive dehalogenase-homologous genes in deep subseafloor sedimentary metagenomes.</title>
        <authorList>
            <person name="Kawai M."/>
            <person name="Futagami T."/>
            <person name="Toyoda A."/>
            <person name="Takaki Y."/>
            <person name="Nishi S."/>
            <person name="Hori S."/>
            <person name="Arai W."/>
            <person name="Tsubouchi T."/>
            <person name="Morono Y."/>
            <person name="Uchiyama I."/>
            <person name="Ito T."/>
            <person name="Fujiyama A."/>
            <person name="Inagaki F."/>
            <person name="Takami H."/>
        </authorList>
    </citation>
    <scope>NUCLEOTIDE SEQUENCE</scope>
    <source>
        <strain evidence="2">Expedition CK06-06</strain>
    </source>
</reference>
<name>X0YSS7_9ZZZZ</name>
<evidence type="ECO:0000313" key="2">
    <source>
        <dbReference type="EMBL" id="GAG59529.1"/>
    </source>
</evidence>
<comment type="caution">
    <text evidence="2">The sequence shown here is derived from an EMBL/GenBank/DDBJ whole genome shotgun (WGS) entry which is preliminary data.</text>
</comment>
<proteinExistence type="predicted"/>
<dbReference type="EMBL" id="BART01002305">
    <property type="protein sequence ID" value="GAG59529.1"/>
    <property type="molecule type" value="Genomic_DNA"/>
</dbReference>
<feature type="region of interest" description="Disordered" evidence="1">
    <location>
        <begin position="286"/>
        <end position="316"/>
    </location>
</feature>
<organism evidence="2">
    <name type="scientific">marine sediment metagenome</name>
    <dbReference type="NCBI Taxonomy" id="412755"/>
    <lineage>
        <taxon>unclassified sequences</taxon>
        <taxon>metagenomes</taxon>
        <taxon>ecological metagenomes</taxon>
    </lineage>
</organism>
<sequence length="316" mass="36806">LITSALATIGTLILTGNWPKKPETKEDLRDLFKIDTGKTDDKGRRIMIDLMTYDKDYWHVYGNFFLGEPSKAIETSIKRVGGMTATTAEVAADLLLISQGRVIYDWKGDRITEITDPFLRKVMKLAVYEIKKTEPISWSVFKQSKRKEIDTTIAAVETLLGFRPTTSEKDKREQAITNRIYSLKGQQEKLYQYLGAIRNPRKAVERYNKTVQSILDSPMVPKDMKLEWEPKLLVDVERLLANKAYYLTSPTRTPEEIERAKKYLQNFGVTPEEAQEYLNKYWSRERKKTPVSPLERDRVIGRSRKRKRLKERMESQ</sequence>
<accession>X0YSS7</accession>
<feature type="non-terminal residue" evidence="2">
    <location>
        <position position="1"/>
    </location>
</feature>
<protein>
    <submittedName>
        <fullName evidence="2">Uncharacterized protein</fullName>
    </submittedName>
</protein>
<evidence type="ECO:0000256" key="1">
    <source>
        <dbReference type="SAM" id="MobiDB-lite"/>
    </source>
</evidence>